<dbReference type="GO" id="GO:0009073">
    <property type="term" value="P:aromatic amino acid family biosynthetic process"/>
    <property type="evidence" value="ECO:0007669"/>
    <property type="project" value="InterPro"/>
</dbReference>
<dbReference type="InterPro" id="IPR013785">
    <property type="entry name" value="Aldolase_TIM"/>
</dbReference>
<dbReference type="GO" id="GO:0016832">
    <property type="term" value="F:aldehyde-lyase activity"/>
    <property type="evidence" value="ECO:0007669"/>
    <property type="project" value="InterPro"/>
</dbReference>
<dbReference type="NCBIfam" id="TIGR01361">
    <property type="entry name" value="DAHP_synth_Bsub"/>
    <property type="match status" value="1"/>
</dbReference>
<dbReference type="InterPro" id="IPR006218">
    <property type="entry name" value="DAHP1/KDSA"/>
</dbReference>
<dbReference type="NCBIfam" id="NF009239">
    <property type="entry name" value="PRK12595.1"/>
    <property type="match status" value="1"/>
</dbReference>
<gene>
    <name evidence="3" type="ORF">SAMN04515668_1020</name>
</gene>
<dbReference type="STRING" id="1227077.SAMN04515668_1020"/>
<dbReference type="AlphaFoldDB" id="A0A1I5UPQ9"/>
<dbReference type="SUPFAM" id="SSF51569">
    <property type="entry name" value="Aldolase"/>
    <property type="match status" value="1"/>
</dbReference>
<sequence>MTVFFLFKSVIIQLENAAVVPGITEHLKQQGYKATEVNTQHAHYLVAIGKKDLDIRTIGQLPGVRDVHRVSDDYKLVSRKWRVKPTVLDLGDGVTIGEGTLALCAGPCSIESEAQMEKVMNHLVENGVRLMRGGVFKPRSSPYSFRGLGMEGLRLFHSMARERGIKIVTEVMQVSQVEEMHDFVDVFQVGARNTQNFNLLDALGGVDKPVMIKRGISGTIEELLSSAEYVFSGGNEKLILCERGIRTFETASRNTLDLNAVPILKEKSHLPVIVDPSHGIGIREYVPAMALAGVLAGADGIVYETHETPETAASDGQQTLNFDESAKLVRNLRRVFQLRGELE</sequence>
<name>A0A1I5UPQ9_HYMAR</name>
<dbReference type="Pfam" id="PF00793">
    <property type="entry name" value="DAHP_synth_1"/>
    <property type="match status" value="1"/>
</dbReference>
<dbReference type="EMBL" id="FOXS01000001">
    <property type="protein sequence ID" value="SFP97219.1"/>
    <property type="molecule type" value="Genomic_DNA"/>
</dbReference>
<dbReference type="InterPro" id="IPR052899">
    <property type="entry name" value="Class-I_DAHP_synthase"/>
</dbReference>
<reference evidence="4" key="1">
    <citation type="submission" date="2016-10" db="EMBL/GenBank/DDBJ databases">
        <authorList>
            <person name="Varghese N."/>
            <person name="Submissions S."/>
        </authorList>
    </citation>
    <scope>NUCLEOTIDE SEQUENCE [LARGE SCALE GENOMIC DNA]</scope>
    <source>
        <strain evidence="4">OR362-8,ATCC BAA-1266,JCM 13504</strain>
    </source>
</reference>
<dbReference type="Gene3D" id="3.30.70.1140">
    <property type="entry name" value="Phospho-2-dehydro-3-deoxyheptonate aldolase, domain 1"/>
    <property type="match status" value="1"/>
</dbReference>
<dbReference type="PANTHER" id="PTHR43018">
    <property type="entry name" value="PHOSPHO-2-DEHYDRO-3-DEOXYHEPTONATE ALDOLASE"/>
    <property type="match status" value="1"/>
</dbReference>
<evidence type="ECO:0000313" key="4">
    <source>
        <dbReference type="Proteomes" id="UP000199029"/>
    </source>
</evidence>
<dbReference type="InterPro" id="IPR006268">
    <property type="entry name" value="DAHP_syn_2"/>
</dbReference>
<proteinExistence type="predicted"/>
<protein>
    <submittedName>
        <fullName evidence="3">3-deoxy-D-arabinoheptulosonate-7-phosphate synthase</fullName>
    </submittedName>
</protein>
<dbReference type="PANTHER" id="PTHR43018:SF2">
    <property type="entry name" value="PHOSPHO-2-DEHYDRO-3-DEOXYHEPTONATE ALDOLASE"/>
    <property type="match status" value="1"/>
</dbReference>
<keyword evidence="1" id="KW-0808">Transferase</keyword>
<dbReference type="Gene3D" id="3.20.20.70">
    <property type="entry name" value="Aldolase class I"/>
    <property type="match status" value="1"/>
</dbReference>
<evidence type="ECO:0000259" key="2">
    <source>
        <dbReference type="Pfam" id="PF00793"/>
    </source>
</evidence>
<dbReference type="NCBIfam" id="NF006421">
    <property type="entry name" value="PRK08673.1"/>
    <property type="match status" value="1"/>
</dbReference>
<dbReference type="GO" id="GO:0016740">
    <property type="term" value="F:transferase activity"/>
    <property type="evidence" value="ECO:0007669"/>
    <property type="project" value="UniProtKB-KW"/>
</dbReference>
<dbReference type="OrthoDB" id="9780456at2"/>
<accession>A0A1I5UPQ9</accession>
<feature type="domain" description="DAHP synthetase I/KDSA" evidence="2">
    <location>
        <begin position="89"/>
        <end position="330"/>
    </location>
</feature>
<evidence type="ECO:0000313" key="3">
    <source>
        <dbReference type="EMBL" id="SFP97219.1"/>
    </source>
</evidence>
<evidence type="ECO:0000256" key="1">
    <source>
        <dbReference type="ARBA" id="ARBA00022679"/>
    </source>
</evidence>
<keyword evidence="4" id="KW-1185">Reference proteome</keyword>
<dbReference type="Proteomes" id="UP000199029">
    <property type="component" value="Unassembled WGS sequence"/>
</dbReference>
<organism evidence="3 4">
    <name type="scientific">Hymenobacter arizonensis</name>
    <name type="common">Siccationidurans arizonensis</name>
    <dbReference type="NCBI Taxonomy" id="1227077"/>
    <lineage>
        <taxon>Bacteria</taxon>
        <taxon>Pseudomonadati</taxon>
        <taxon>Bacteroidota</taxon>
        <taxon>Cytophagia</taxon>
        <taxon>Cytophagales</taxon>
        <taxon>Hymenobacteraceae</taxon>
        <taxon>Hymenobacter</taxon>
    </lineage>
</organism>